<reference evidence="3" key="1">
    <citation type="journal article" date="2015" name="Nat. Genet.">
        <title>The genome and transcriptome of the zoonotic hookworm Ancylostoma ceylanicum identify infection-specific gene families.</title>
        <authorList>
            <person name="Schwarz E.M."/>
            <person name="Hu Y."/>
            <person name="Antoshechkin I."/>
            <person name="Miller M.M."/>
            <person name="Sternberg P.W."/>
            <person name="Aroian R.V."/>
        </authorList>
    </citation>
    <scope>NUCLEOTIDE SEQUENCE</scope>
    <source>
        <strain evidence="3">HY135</strain>
    </source>
</reference>
<name>A0A016V5Q4_9BILA</name>
<accession>A0A016V5Q4</accession>
<protein>
    <submittedName>
        <fullName evidence="2">Uncharacterized protein</fullName>
    </submittedName>
</protein>
<evidence type="ECO:0000256" key="1">
    <source>
        <dbReference type="SAM" id="Phobius"/>
    </source>
</evidence>
<keyword evidence="1" id="KW-1133">Transmembrane helix</keyword>
<evidence type="ECO:0000313" key="3">
    <source>
        <dbReference type="Proteomes" id="UP000024635"/>
    </source>
</evidence>
<evidence type="ECO:0000313" key="2">
    <source>
        <dbReference type="EMBL" id="EYC22352.1"/>
    </source>
</evidence>
<gene>
    <name evidence="2" type="primary">Acey_s0017.g3300</name>
    <name evidence="2" type="ORF">Y032_0017g3300</name>
</gene>
<keyword evidence="1" id="KW-0812">Transmembrane</keyword>
<organism evidence="2 3">
    <name type="scientific">Ancylostoma ceylanicum</name>
    <dbReference type="NCBI Taxonomy" id="53326"/>
    <lineage>
        <taxon>Eukaryota</taxon>
        <taxon>Metazoa</taxon>
        <taxon>Ecdysozoa</taxon>
        <taxon>Nematoda</taxon>
        <taxon>Chromadorea</taxon>
        <taxon>Rhabditida</taxon>
        <taxon>Rhabditina</taxon>
        <taxon>Rhabditomorpha</taxon>
        <taxon>Strongyloidea</taxon>
        <taxon>Ancylostomatidae</taxon>
        <taxon>Ancylostomatinae</taxon>
        <taxon>Ancylostoma</taxon>
    </lineage>
</organism>
<proteinExistence type="predicted"/>
<dbReference type="Proteomes" id="UP000024635">
    <property type="component" value="Unassembled WGS sequence"/>
</dbReference>
<keyword evidence="1" id="KW-0472">Membrane</keyword>
<feature type="transmembrane region" description="Helical" evidence="1">
    <location>
        <begin position="12"/>
        <end position="36"/>
    </location>
</feature>
<dbReference type="EMBL" id="JARK01001353">
    <property type="protein sequence ID" value="EYC22352.1"/>
    <property type="molecule type" value="Genomic_DNA"/>
</dbReference>
<sequence length="104" mass="12214">MYRSDRLRFFAFSSYCQLFLKFSSIVFLNLHISNAFSVPGFVAGSGSRSSRKLLDLVNILISFVLHYDCEGIVSCVLFFFCYFQFVLRKISFRLKHERSRVIFI</sequence>
<keyword evidence="3" id="KW-1185">Reference proteome</keyword>
<feature type="transmembrane region" description="Helical" evidence="1">
    <location>
        <begin position="56"/>
        <end position="83"/>
    </location>
</feature>
<comment type="caution">
    <text evidence="2">The sequence shown here is derived from an EMBL/GenBank/DDBJ whole genome shotgun (WGS) entry which is preliminary data.</text>
</comment>
<dbReference type="AlphaFoldDB" id="A0A016V5Q4"/>